<keyword evidence="3" id="KW-1185">Reference proteome</keyword>
<protein>
    <submittedName>
        <fullName evidence="2">Sulfurtransferase TusA family protein</fullName>
    </submittedName>
</protein>
<dbReference type="InterPro" id="IPR001455">
    <property type="entry name" value="TusA-like"/>
</dbReference>
<organism evidence="2 3">
    <name type="scientific">Actinobacillus equuli subsp. equuli</name>
    <dbReference type="NCBI Taxonomy" id="202947"/>
    <lineage>
        <taxon>Bacteria</taxon>
        <taxon>Pseudomonadati</taxon>
        <taxon>Pseudomonadota</taxon>
        <taxon>Gammaproteobacteria</taxon>
        <taxon>Pasteurellales</taxon>
        <taxon>Pasteurellaceae</taxon>
        <taxon>Actinobacillus</taxon>
    </lineage>
</organism>
<evidence type="ECO:0000313" key="3">
    <source>
        <dbReference type="Proteomes" id="UP001142444"/>
    </source>
</evidence>
<proteinExistence type="predicted"/>
<dbReference type="EMBL" id="JAPHVQ010000004">
    <property type="protein sequence ID" value="MDE8034711.1"/>
    <property type="molecule type" value="Genomic_DNA"/>
</dbReference>
<accession>A0A9X4G3P9</accession>
<sequence>MNVYQLDLTVYNCPLPLLMAKKALAQLPQHTTLVIYLNMASSTDDFELLCEQYGYQWLGCQNEDIRRVITIKK</sequence>
<reference evidence="2" key="2">
    <citation type="journal article" date="2023" name="Pathogens">
        <title>Pathological Features and Genomic Characterization of an Actinobacillus equuli subsp. equuli Bearing Unique Virulence-Associated Genes from an Adult Horse with Pleuropneumonia.</title>
        <authorList>
            <person name="Kamali M."/>
            <person name="Carossino M."/>
            <person name="Del Piero F."/>
            <person name="Peak L."/>
            <person name="Mitchell M.S."/>
            <person name="Willette J."/>
            <person name="Baker R."/>
            <person name="Li F."/>
            <person name="Kenez A."/>
            <person name="Balasuriya U.B.R."/>
            <person name="Go Y.Y."/>
        </authorList>
    </citation>
    <scope>NUCLEOTIDE SEQUENCE</scope>
    <source>
        <strain evidence="2">4524</strain>
    </source>
</reference>
<dbReference type="CDD" id="cd00291">
    <property type="entry name" value="SirA_YedF_YeeD"/>
    <property type="match status" value="1"/>
</dbReference>
<reference evidence="2" key="1">
    <citation type="submission" date="2022-11" db="EMBL/GenBank/DDBJ databases">
        <authorList>
            <person name="Kamali M."/>
            <person name="Peak L."/>
            <person name="Go Y.Y."/>
            <person name="Balasuriya U.B.R."/>
            <person name="Carossino M."/>
        </authorList>
    </citation>
    <scope>NUCLEOTIDE SEQUENCE</scope>
    <source>
        <strain evidence="2">4524</strain>
    </source>
</reference>
<feature type="domain" description="UPF0033" evidence="1">
    <location>
        <begin position="5"/>
        <end position="72"/>
    </location>
</feature>
<evidence type="ECO:0000313" key="2">
    <source>
        <dbReference type="EMBL" id="MDE8034711.1"/>
    </source>
</evidence>
<dbReference type="AlphaFoldDB" id="A0A9X4G3P9"/>
<dbReference type="RefSeq" id="WP_275217810.1">
    <property type="nucleotide sequence ID" value="NZ_CP103816.1"/>
</dbReference>
<comment type="caution">
    <text evidence="2">The sequence shown here is derived from an EMBL/GenBank/DDBJ whole genome shotgun (WGS) entry which is preliminary data.</text>
</comment>
<name>A0A9X4G3P9_ACTEU</name>
<dbReference type="Pfam" id="PF01206">
    <property type="entry name" value="TusA"/>
    <property type="match status" value="1"/>
</dbReference>
<dbReference type="InterPro" id="IPR036868">
    <property type="entry name" value="TusA-like_sf"/>
</dbReference>
<dbReference type="Proteomes" id="UP001142444">
    <property type="component" value="Unassembled WGS sequence"/>
</dbReference>
<gene>
    <name evidence="2" type="ORF">OQ257_05980</name>
</gene>
<evidence type="ECO:0000259" key="1">
    <source>
        <dbReference type="Pfam" id="PF01206"/>
    </source>
</evidence>
<dbReference type="SUPFAM" id="SSF64307">
    <property type="entry name" value="SirA-like"/>
    <property type="match status" value="1"/>
</dbReference>
<dbReference type="Gene3D" id="3.30.110.40">
    <property type="entry name" value="TusA-like domain"/>
    <property type="match status" value="1"/>
</dbReference>